<evidence type="ECO:0000256" key="1">
    <source>
        <dbReference type="SAM" id="MobiDB-lite"/>
    </source>
</evidence>
<dbReference type="Proteomes" id="UP000266841">
    <property type="component" value="Unassembled WGS sequence"/>
</dbReference>
<organism evidence="2 3">
    <name type="scientific">Thalassiosira oceanica</name>
    <name type="common">Marine diatom</name>
    <dbReference type="NCBI Taxonomy" id="159749"/>
    <lineage>
        <taxon>Eukaryota</taxon>
        <taxon>Sar</taxon>
        <taxon>Stramenopiles</taxon>
        <taxon>Ochrophyta</taxon>
        <taxon>Bacillariophyta</taxon>
        <taxon>Coscinodiscophyceae</taxon>
        <taxon>Thalassiosirophycidae</taxon>
        <taxon>Thalassiosirales</taxon>
        <taxon>Thalassiosiraceae</taxon>
        <taxon>Thalassiosira</taxon>
    </lineage>
</organism>
<dbReference type="AlphaFoldDB" id="K0RNU0"/>
<evidence type="ECO:0000313" key="3">
    <source>
        <dbReference type="Proteomes" id="UP000266841"/>
    </source>
</evidence>
<evidence type="ECO:0000313" key="2">
    <source>
        <dbReference type="EMBL" id="EJK53949.1"/>
    </source>
</evidence>
<proteinExistence type="predicted"/>
<reference evidence="2 3" key="1">
    <citation type="journal article" date="2012" name="Genome Biol.">
        <title>Genome and low-iron response of an oceanic diatom adapted to chronic iron limitation.</title>
        <authorList>
            <person name="Lommer M."/>
            <person name="Specht M."/>
            <person name="Roy A.S."/>
            <person name="Kraemer L."/>
            <person name="Andreson R."/>
            <person name="Gutowska M.A."/>
            <person name="Wolf J."/>
            <person name="Bergner S.V."/>
            <person name="Schilhabel M.B."/>
            <person name="Klostermeier U.C."/>
            <person name="Beiko R.G."/>
            <person name="Rosenstiel P."/>
            <person name="Hippler M."/>
            <person name="Laroche J."/>
        </authorList>
    </citation>
    <scope>NUCLEOTIDE SEQUENCE [LARGE SCALE GENOMIC DNA]</scope>
    <source>
        <strain evidence="2 3">CCMP1005</strain>
    </source>
</reference>
<keyword evidence="3" id="KW-1185">Reference proteome</keyword>
<feature type="non-terminal residue" evidence="2">
    <location>
        <position position="1"/>
    </location>
</feature>
<comment type="caution">
    <text evidence="2">The sequence shown here is derived from an EMBL/GenBank/DDBJ whole genome shotgun (WGS) entry which is preliminary data.</text>
</comment>
<dbReference type="EMBL" id="AGNL01036660">
    <property type="protein sequence ID" value="EJK53949.1"/>
    <property type="molecule type" value="Genomic_DNA"/>
</dbReference>
<sequence>VFGRDYFKRPSAPEFEDEEMAAICSDVSQLDETRPHPRRRRGPQGAGHGLLQRQQACRRGPRRLRALLLQPCLG</sequence>
<protein>
    <submittedName>
        <fullName evidence="2">Uncharacterized protein</fullName>
    </submittedName>
</protein>
<accession>K0RNU0</accession>
<feature type="region of interest" description="Disordered" evidence="1">
    <location>
        <begin position="27"/>
        <end position="57"/>
    </location>
</feature>
<gene>
    <name evidence="2" type="ORF">THAOC_26513</name>
</gene>
<name>K0RNU0_THAOC</name>